<evidence type="ECO:0000256" key="1">
    <source>
        <dbReference type="ARBA" id="ARBA00001946"/>
    </source>
</evidence>
<dbReference type="NCBIfam" id="TIGR03598">
    <property type="entry name" value="GTPase_YsxC"/>
    <property type="match status" value="1"/>
</dbReference>
<dbReference type="InterPro" id="IPR019987">
    <property type="entry name" value="GTP-bd_ribosome_bio_YsxC"/>
</dbReference>
<keyword evidence="6" id="KW-0460">Magnesium</keyword>
<dbReference type="Proteomes" id="UP000602381">
    <property type="component" value="Unassembled WGS sequence"/>
</dbReference>
<evidence type="ECO:0000256" key="8">
    <source>
        <dbReference type="ARBA" id="ARBA00023210"/>
    </source>
</evidence>
<dbReference type="InterPro" id="IPR027417">
    <property type="entry name" value="P-loop_NTPase"/>
</dbReference>
<dbReference type="HAMAP" id="MF_00321">
    <property type="entry name" value="GTPase_EngB"/>
    <property type="match status" value="1"/>
</dbReference>
<comment type="function">
    <text evidence="10">Necessary for normal cell division and for the maintenance of normal septation.</text>
</comment>
<dbReference type="Pfam" id="PF01926">
    <property type="entry name" value="MMR_HSR1"/>
    <property type="match status" value="1"/>
</dbReference>
<evidence type="ECO:0000313" key="12">
    <source>
        <dbReference type="EMBL" id="GGO08564.1"/>
    </source>
</evidence>
<keyword evidence="3 10" id="KW-0132">Cell division</keyword>
<dbReference type="InterPro" id="IPR030393">
    <property type="entry name" value="G_ENGB_dom"/>
</dbReference>
<comment type="similarity">
    <text evidence="2 10">Belongs to the TRAFAC class TrmE-Era-EngA-EngB-Septin-like GTPase superfamily. EngB GTPase family.</text>
</comment>
<reference evidence="13" key="1">
    <citation type="journal article" date="2019" name="Int. J. Syst. Evol. Microbiol.">
        <title>The Global Catalogue of Microorganisms (GCM) 10K type strain sequencing project: providing services to taxonomists for standard genome sequencing and annotation.</title>
        <authorList>
            <consortium name="The Broad Institute Genomics Platform"/>
            <consortium name="The Broad Institute Genome Sequencing Center for Infectious Disease"/>
            <person name="Wu L."/>
            <person name="Ma J."/>
        </authorList>
    </citation>
    <scope>NUCLEOTIDE SEQUENCE [LARGE SCALE GENOMIC DNA]</scope>
    <source>
        <strain evidence="13">JCM 17843</strain>
    </source>
</reference>
<name>A0ABQ2LAL9_9PROT</name>
<keyword evidence="13" id="KW-1185">Reference proteome</keyword>
<dbReference type="PANTHER" id="PTHR11649">
    <property type="entry name" value="MSS1/TRME-RELATED GTP-BINDING PROTEIN"/>
    <property type="match status" value="1"/>
</dbReference>
<gene>
    <name evidence="10 12" type="primary">engB</name>
    <name evidence="12" type="ORF">GCM10007972_09040</name>
</gene>
<keyword evidence="9 10" id="KW-0131">Cell cycle</keyword>
<dbReference type="CDD" id="cd01876">
    <property type="entry name" value="YihA_EngB"/>
    <property type="match status" value="1"/>
</dbReference>
<evidence type="ECO:0000256" key="7">
    <source>
        <dbReference type="ARBA" id="ARBA00023134"/>
    </source>
</evidence>
<accession>A0ABQ2LAL9</accession>
<comment type="caution">
    <text evidence="12">The sequence shown here is derived from an EMBL/GenBank/DDBJ whole genome shotgun (WGS) entry which is preliminary data.</text>
</comment>
<evidence type="ECO:0000259" key="11">
    <source>
        <dbReference type="PROSITE" id="PS51706"/>
    </source>
</evidence>
<dbReference type="EMBL" id="BMOV01000002">
    <property type="protein sequence ID" value="GGO08564.1"/>
    <property type="molecule type" value="Genomic_DNA"/>
</dbReference>
<dbReference type="SUPFAM" id="SSF52540">
    <property type="entry name" value="P-loop containing nucleoside triphosphate hydrolases"/>
    <property type="match status" value="1"/>
</dbReference>
<evidence type="ECO:0000256" key="6">
    <source>
        <dbReference type="ARBA" id="ARBA00022842"/>
    </source>
</evidence>
<dbReference type="Gene3D" id="3.40.50.300">
    <property type="entry name" value="P-loop containing nucleotide triphosphate hydrolases"/>
    <property type="match status" value="1"/>
</dbReference>
<evidence type="ECO:0000256" key="5">
    <source>
        <dbReference type="ARBA" id="ARBA00022741"/>
    </source>
</evidence>
<keyword evidence="5 10" id="KW-0547">Nucleotide-binding</keyword>
<keyword evidence="8 10" id="KW-0717">Septation</keyword>
<evidence type="ECO:0000256" key="10">
    <source>
        <dbReference type="HAMAP-Rule" id="MF_00321"/>
    </source>
</evidence>
<sequence length="226" mass="24711">MSTESPEHPPLPDISSDAIEQGRLLFAGPCAFLRGVPTMDHLPPPGLPEVAFAGRSNVGKSSLINALTGRNTLARTSNTPGRTQELNFFQLGDEAASFILVDLPGYGYAKVSRSKVQAWTGTIRDYLRGRQPLQRVMVLVDSRHGLKDNDREIMKMLDDAAVSYQIVLTKLDKLKTPAQARIHKEVTQEARRFVACHPRVHATSSEKGIGIEGLRAELAAFATPKA</sequence>
<evidence type="ECO:0000256" key="2">
    <source>
        <dbReference type="ARBA" id="ARBA00009638"/>
    </source>
</evidence>
<organism evidence="12 13">
    <name type="scientific">Iodidimonas muriae</name>
    <dbReference type="NCBI Taxonomy" id="261467"/>
    <lineage>
        <taxon>Bacteria</taxon>
        <taxon>Pseudomonadati</taxon>
        <taxon>Pseudomonadota</taxon>
        <taxon>Alphaproteobacteria</taxon>
        <taxon>Iodidimonadales</taxon>
        <taxon>Iodidimonadaceae</taxon>
        <taxon>Iodidimonas</taxon>
    </lineage>
</organism>
<protein>
    <recommendedName>
        <fullName evidence="10">Probable GTP-binding protein EngB</fullName>
    </recommendedName>
</protein>
<evidence type="ECO:0000313" key="13">
    <source>
        <dbReference type="Proteomes" id="UP000602381"/>
    </source>
</evidence>
<evidence type="ECO:0000256" key="9">
    <source>
        <dbReference type="ARBA" id="ARBA00023306"/>
    </source>
</evidence>
<evidence type="ECO:0000256" key="4">
    <source>
        <dbReference type="ARBA" id="ARBA00022723"/>
    </source>
</evidence>
<dbReference type="PROSITE" id="PS51706">
    <property type="entry name" value="G_ENGB"/>
    <property type="match status" value="1"/>
</dbReference>
<feature type="domain" description="EngB-type G" evidence="11">
    <location>
        <begin position="46"/>
        <end position="224"/>
    </location>
</feature>
<dbReference type="InterPro" id="IPR006073">
    <property type="entry name" value="GTP-bd"/>
</dbReference>
<keyword evidence="7 10" id="KW-0342">GTP-binding</keyword>
<dbReference type="RefSeq" id="WP_188873527.1">
    <property type="nucleotide sequence ID" value="NZ_BMOV01000002.1"/>
</dbReference>
<dbReference type="PANTHER" id="PTHR11649:SF13">
    <property type="entry name" value="ENGB-TYPE G DOMAIN-CONTAINING PROTEIN"/>
    <property type="match status" value="1"/>
</dbReference>
<evidence type="ECO:0000256" key="3">
    <source>
        <dbReference type="ARBA" id="ARBA00022618"/>
    </source>
</evidence>
<comment type="cofactor">
    <cofactor evidence="1">
        <name>Mg(2+)</name>
        <dbReference type="ChEBI" id="CHEBI:18420"/>
    </cofactor>
</comment>
<proteinExistence type="inferred from homology"/>
<keyword evidence="4" id="KW-0479">Metal-binding</keyword>